<dbReference type="EMBL" id="KZ824966">
    <property type="protein sequence ID" value="RAH68553.1"/>
    <property type="molecule type" value="Genomic_DNA"/>
</dbReference>
<sequence>MITNCFAKAAATGGNQSQDGTGPVVDSLLGARTSVLPTGHRDMDMGLLVIGDVQDSPATPKTPNKSDDKVTSGNGSTTNPLNRRPPPHCRVNKRTNKAKPTKGKTQQVEKGLQQIDKMFQIETRAPPAAQPRAVLTDRNEVINQAVGRSAGICERPQVSPTRDHDKSEPIHVPYDSFYPEDQENWEWGVMIPSNLEATSAIQIRWIVAS</sequence>
<keyword evidence="2" id="KW-1185">Reference proteome</keyword>
<gene>
    <name evidence="1" type="ORF">BO66DRAFT_440167</name>
</gene>
<dbReference type="Proteomes" id="UP000249661">
    <property type="component" value="Unassembled WGS sequence"/>
</dbReference>
<organism evidence="1 2">
    <name type="scientific">Aspergillus aculeatinus CBS 121060</name>
    <dbReference type="NCBI Taxonomy" id="1448322"/>
    <lineage>
        <taxon>Eukaryota</taxon>
        <taxon>Fungi</taxon>
        <taxon>Dikarya</taxon>
        <taxon>Ascomycota</taxon>
        <taxon>Pezizomycotina</taxon>
        <taxon>Eurotiomycetes</taxon>
        <taxon>Eurotiomycetidae</taxon>
        <taxon>Eurotiales</taxon>
        <taxon>Aspergillaceae</taxon>
        <taxon>Aspergillus</taxon>
        <taxon>Aspergillus subgen. Circumdati</taxon>
    </lineage>
</organism>
<accession>A0ACD1H585</accession>
<name>A0ACD1H585_9EURO</name>
<proteinExistence type="predicted"/>
<protein>
    <submittedName>
        <fullName evidence="1">Uncharacterized protein</fullName>
    </submittedName>
</protein>
<evidence type="ECO:0000313" key="2">
    <source>
        <dbReference type="Proteomes" id="UP000249661"/>
    </source>
</evidence>
<evidence type="ECO:0000313" key="1">
    <source>
        <dbReference type="EMBL" id="RAH68553.1"/>
    </source>
</evidence>
<reference evidence="1" key="1">
    <citation type="submission" date="2018-02" db="EMBL/GenBank/DDBJ databases">
        <title>The genomes of Aspergillus section Nigri reveals drivers in fungal speciation.</title>
        <authorList>
            <consortium name="DOE Joint Genome Institute"/>
            <person name="Vesth T.C."/>
            <person name="Nybo J."/>
            <person name="Theobald S."/>
            <person name="Brandl J."/>
            <person name="Frisvad J.C."/>
            <person name="Nielsen K.F."/>
            <person name="Lyhne E.K."/>
            <person name="Kogle M.E."/>
            <person name="Kuo A."/>
            <person name="Riley R."/>
            <person name="Clum A."/>
            <person name="Nolan M."/>
            <person name="Lipzen A."/>
            <person name="Salamov A."/>
            <person name="Henrissat B."/>
            <person name="Wiebenga A."/>
            <person name="De vries R.P."/>
            <person name="Grigoriev I.V."/>
            <person name="Mortensen U.H."/>
            <person name="Andersen M.R."/>
            <person name="Baker S.E."/>
        </authorList>
    </citation>
    <scope>NUCLEOTIDE SEQUENCE</scope>
    <source>
        <strain evidence="1">CBS 121060</strain>
    </source>
</reference>